<reference evidence="3" key="1">
    <citation type="journal article" date="2015" name="Genome Announc.">
        <title>Genome sequence of the AIDS-associated pathogen Penicillium marneffei (ATCC18224) and its near taxonomic relative Talaromyces stipitatus (ATCC10500).</title>
        <authorList>
            <person name="Nierman W.C."/>
            <person name="Fedorova-Abrams N.D."/>
            <person name="Andrianopoulos A."/>
        </authorList>
    </citation>
    <scope>NUCLEOTIDE SEQUENCE [LARGE SCALE GENOMIC DNA]</scope>
    <source>
        <strain evidence="3">ATCC 10500 / CBS 375.48 / QM 6759 / NRRL 1006</strain>
    </source>
</reference>
<dbReference type="GeneID" id="8099929"/>
<dbReference type="AlphaFoldDB" id="B8LX85"/>
<sequence length="597" mass="68252">MIDKLPSELLLAIFDLVIFFRVSDYDWNSISLVSRRFYQLIILLKYRTITFSSESEWSLNVLNTHRFMQSRSPSHIACHLGLVRNLRFVAPFRVAQFNRCSFRTVLWYSNSRGVSHEPDNEHFHTDFIWDLLDQLGDVFGNLKPGALSSFWWHLGTCLPSHVLDEDGYIPRFQYNIRDLSLRTDPHCPHAGLRLKGLRHLKKLRSLRWQQIVTSEELELVVGCLENNSRSLELIDLEFAPEIRSTPFMDTINNLADLHTLSLGNFRFTEFIKAAFTLSISRLRSLTLRSCPHQLVVLQILSQLNDPILLQHFEIALDEAHGIDTLSEAADHALYSFLESFHTLEHLHILVSNPRNMEKYFQAVKHHPSMKCFVYHTRSYVMDPRRSESTLHMPVYLLADLGLALSSGAIQNLGLCLSPITAKAVFQSFLPNLQIQVLHLRLSGSEYQLYNMRQALLSELGGQHAESRFDDAMGFPGTDLDWYEASPDLFEVQANSMAVSHLLSLANWAFGPNGIKTLNILAYGDFSCGDRYKKQQAILVRADPDAGPISMSTASKRRPYRIVLHHSDFFDKHVGAHETISACPLETLIDNSDNIWSL</sequence>
<feature type="domain" description="F-box" evidence="1">
    <location>
        <begin position="2"/>
        <end position="41"/>
    </location>
</feature>
<dbReference type="RefSeq" id="XP_002340122.1">
    <property type="nucleotide sequence ID" value="XM_002340081.1"/>
</dbReference>
<protein>
    <recommendedName>
        <fullName evidence="1">F-box domain-containing protein</fullName>
    </recommendedName>
</protein>
<dbReference type="Gene3D" id="3.80.10.10">
    <property type="entry name" value="Ribonuclease Inhibitor"/>
    <property type="match status" value="1"/>
</dbReference>
<dbReference type="HOGENOM" id="CLU_017138_1_1_1"/>
<evidence type="ECO:0000259" key="1">
    <source>
        <dbReference type="Pfam" id="PF12937"/>
    </source>
</evidence>
<dbReference type="Proteomes" id="UP000001745">
    <property type="component" value="Unassembled WGS sequence"/>
</dbReference>
<evidence type="ECO:0000313" key="2">
    <source>
        <dbReference type="EMBL" id="EED22735.1"/>
    </source>
</evidence>
<proteinExistence type="predicted"/>
<dbReference type="Pfam" id="PF12937">
    <property type="entry name" value="F-box-like"/>
    <property type="match status" value="1"/>
</dbReference>
<organism evidence="2 3">
    <name type="scientific">Talaromyces stipitatus (strain ATCC 10500 / CBS 375.48 / QM 6759 / NRRL 1006)</name>
    <name type="common">Penicillium stipitatum</name>
    <dbReference type="NCBI Taxonomy" id="441959"/>
    <lineage>
        <taxon>Eukaryota</taxon>
        <taxon>Fungi</taxon>
        <taxon>Dikarya</taxon>
        <taxon>Ascomycota</taxon>
        <taxon>Pezizomycotina</taxon>
        <taxon>Eurotiomycetes</taxon>
        <taxon>Eurotiomycetidae</taxon>
        <taxon>Eurotiales</taxon>
        <taxon>Trichocomaceae</taxon>
        <taxon>Talaromyces</taxon>
        <taxon>Talaromyces sect. Talaromyces</taxon>
    </lineage>
</organism>
<dbReference type="InterPro" id="IPR032675">
    <property type="entry name" value="LRR_dom_sf"/>
</dbReference>
<accession>B8LX85</accession>
<dbReference type="OMA" id="APMGCHF"/>
<dbReference type="InterPro" id="IPR001810">
    <property type="entry name" value="F-box_dom"/>
</dbReference>
<dbReference type="EMBL" id="EQ962652">
    <property type="protein sequence ID" value="EED22735.1"/>
    <property type="molecule type" value="Genomic_DNA"/>
</dbReference>
<name>B8LX85_TALSN</name>
<dbReference type="SUPFAM" id="SSF52047">
    <property type="entry name" value="RNI-like"/>
    <property type="match status" value="1"/>
</dbReference>
<dbReference type="OrthoDB" id="4226874at2759"/>
<keyword evidence="3" id="KW-1185">Reference proteome</keyword>
<dbReference type="eggNOG" id="ENOG502R8CV">
    <property type="taxonomic scope" value="Eukaryota"/>
</dbReference>
<dbReference type="InParanoid" id="B8LX85"/>
<evidence type="ECO:0000313" key="3">
    <source>
        <dbReference type="Proteomes" id="UP000001745"/>
    </source>
</evidence>
<dbReference type="PhylomeDB" id="B8LX85"/>
<gene>
    <name evidence="2" type="ORF">TSTA_062230</name>
</gene>
<dbReference type="VEuPathDB" id="FungiDB:TSTA_062230"/>